<comment type="caution">
    <text evidence="1">The sequence shown here is derived from an EMBL/GenBank/DDBJ whole genome shotgun (WGS) entry which is preliminary data.</text>
</comment>
<accession>A0ABT7KSZ6</accession>
<dbReference type="Proteomes" id="UP001172630">
    <property type="component" value="Unassembled WGS sequence"/>
</dbReference>
<keyword evidence="2" id="KW-1185">Reference proteome</keyword>
<gene>
    <name evidence="1" type="ORF">PY650_35335</name>
</gene>
<reference evidence="1" key="1">
    <citation type="submission" date="2023-06" db="EMBL/GenBank/DDBJ databases">
        <title>Phylogenetic Diversity of Rhizobium strains.</title>
        <authorList>
            <person name="Moura F.T."/>
            <person name="Helene L.C.F."/>
            <person name="Hungria M."/>
        </authorList>
    </citation>
    <scope>NUCLEOTIDE SEQUENCE</scope>
    <source>
        <strain evidence="1">CCGE524</strain>
    </source>
</reference>
<proteinExistence type="predicted"/>
<sequence length="57" mass="6509">MKDAEALKEAKEYIFKHLVDGTLKPKIGKVFALDQIVEAHRFMDSNDHIGKIVVKIE</sequence>
<organism evidence="1 2">
    <name type="scientific">Rhizobium calliandrae</name>
    <dbReference type="NCBI Taxonomy" id="1312182"/>
    <lineage>
        <taxon>Bacteria</taxon>
        <taxon>Pseudomonadati</taxon>
        <taxon>Pseudomonadota</taxon>
        <taxon>Alphaproteobacteria</taxon>
        <taxon>Hyphomicrobiales</taxon>
        <taxon>Rhizobiaceae</taxon>
        <taxon>Rhizobium/Agrobacterium group</taxon>
        <taxon>Rhizobium</taxon>
    </lineage>
</organism>
<dbReference type="RefSeq" id="WP_285884705.1">
    <property type="nucleotide sequence ID" value="NZ_JARFYN010000104.1"/>
</dbReference>
<dbReference type="EMBL" id="JARFYN010000104">
    <property type="protein sequence ID" value="MDL2410738.1"/>
    <property type="molecule type" value="Genomic_DNA"/>
</dbReference>
<evidence type="ECO:0000313" key="2">
    <source>
        <dbReference type="Proteomes" id="UP001172630"/>
    </source>
</evidence>
<protein>
    <submittedName>
        <fullName evidence="1">Zinc-binding dehydrogenase</fullName>
    </submittedName>
</protein>
<dbReference type="Gene3D" id="3.90.180.10">
    <property type="entry name" value="Medium-chain alcohol dehydrogenases, catalytic domain"/>
    <property type="match status" value="1"/>
</dbReference>
<dbReference type="Pfam" id="PF13602">
    <property type="entry name" value="ADH_zinc_N_2"/>
    <property type="match status" value="1"/>
</dbReference>
<evidence type="ECO:0000313" key="1">
    <source>
        <dbReference type="EMBL" id="MDL2410738.1"/>
    </source>
</evidence>
<name>A0ABT7KSZ6_9HYPH</name>